<gene>
    <name evidence="1" type="ORF">ACOLOM_LOCUS11959</name>
</gene>
<name>A0ACA9Q496_9GLOM</name>
<feature type="non-terminal residue" evidence="1">
    <location>
        <position position="297"/>
    </location>
</feature>
<dbReference type="Proteomes" id="UP000789525">
    <property type="component" value="Unassembled WGS sequence"/>
</dbReference>
<dbReference type="EMBL" id="CAJVPT010045846">
    <property type="protein sequence ID" value="CAG8736976.1"/>
    <property type="molecule type" value="Genomic_DNA"/>
</dbReference>
<reference evidence="1" key="1">
    <citation type="submission" date="2021-06" db="EMBL/GenBank/DDBJ databases">
        <authorList>
            <person name="Kallberg Y."/>
            <person name="Tangrot J."/>
            <person name="Rosling A."/>
        </authorList>
    </citation>
    <scope>NUCLEOTIDE SEQUENCE</scope>
    <source>
        <strain evidence="1">CL356</strain>
    </source>
</reference>
<protein>
    <submittedName>
        <fullName evidence="1">12501_t:CDS:1</fullName>
    </submittedName>
</protein>
<feature type="non-terminal residue" evidence="1">
    <location>
        <position position="1"/>
    </location>
</feature>
<evidence type="ECO:0000313" key="1">
    <source>
        <dbReference type="EMBL" id="CAG8736976.1"/>
    </source>
</evidence>
<proteinExistence type="predicted"/>
<keyword evidence="2" id="KW-1185">Reference proteome</keyword>
<evidence type="ECO:0000313" key="2">
    <source>
        <dbReference type="Proteomes" id="UP000789525"/>
    </source>
</evidence>
<organism evidence="1 2">
    <name type="scientific">Acaulospora colombiana</name>
    <dbReference type="NCBI Taxonomy" id="27376"/>
    <lineage>
        <taxon>Eukaryota</taxon>
        <taxon>Fungi</taxon>
        <taxon>Fungi incertae sedis</taxon>
        <taxon>Mucoromycota</taxon>
        <taxon>Glomeromycotina</taxon>
        <taxon>Glomeromycetes</taxon>
        <taxon>Diversisporales</taxon>
        <taxon>Acaulosporaceae</taxon>
        <taxon>Acaulospora</taxon>
    </lineage>
</organism>
<comment type="caution">
    <text evidence="1">The sequence shown here is derived from an EMBL/GenBank/DDBJ whole genome shotgun (WGS) entry which is preliminary data.</text>
</comment>
<sequence>YKFASSILESMCSDSDSDIEAGWNYGSQMKTRVSQEQKNLTKDVFRRPSSSKPPVLLEGRNDAYRSNSRRPTQKPTISLEKKYKFRDTFRRPSPKPIASFEEKNSKAQNTFRMPSPKPVVFEEKNSKAWNMFRKSSPEPAVSLEKNSTDGHNTFRRPSPKREFLKENSNQNPSCRLLKPLDDESMTPLRSTEFSPKRPLSKSDFFEIVKTPSCTLKSLVDDLPNKMKREVNHTLQYDSEEGDDETGVSIKSTKHNRLGIISLSEKRAAPTLNLLEEFEKSPLSDTGVLDHMAEATLR</sequence>
<accession>A0ACA9Q496</accession>